<dbReference type="KEGG" id="tet:TTHERM_00648660"/>
<keyword evidence="2 3" id="KW-0812">Transmembrane</keyword>
<feature type="transmembrane region" description="Helical" evidence="2">
    <location>
        <begin position="1000"/>
        <end position="1026"/>
    </location>
</feature>
<dbReference type="OrthoDB" id="299087at2759"/>
<evidence type="ECO:0000256" key="1">
    <source>
        <dbReference type="SAM" id="MobiDB-lite"/>
    </source>
</evidence>
<dbReference type="Proteomes" id="UP000009168">
    <property type="component" value="Unassembled WGS sequence"/>
</dbReference>
<dbReference type="RefSeq" id="XP_001032262.2">
    <property type="nucleotide sequence ID" value="XM_001032262.2"/>
</dbReference>
<gene>
    <name evidence="3" type="ORF">TTHERM_00648660</name>
</gene>
<evidence type="ECO:0000313" key="4">
    <source>
        <dbReference type="Proteomes" id="UP000009168"/>
    </source>
</evidence>
<reference evidence="4" key="1">
    <citation type="journal article" date="2006" name="PLoS Biol.">
        <title>Macronuclear genome sequence of the ciliate Tetrahymena thermophila, a model eukaryote.</title>
        <authorList>
            <person name="Eisen J.A."/>
            <person name="Coyne R.S."/>
            <person name="Wu M."/>
            <person name="Wu D."/>
            <person name="Thiagarajan M."/>
            <person name="Wortman J.R."/>
            <person name="Badger J.H."/>
            <person name="Ren Q."/>
            <person name="Amedeo P."/>
            <person name="Jones K.M."/>
            <person name="Tallon L.J."/>
            <person name="Delcher A.L."/>
            <person name="Salzberg S.L."/>
            <person name="Silva J.C."/>
            <person name="Haas B.J."/>
            <person name="Majoros W.H."/>
            <person name="Farzad M."/>
            <person name="Carlton J.M."/>
            <person name="Smith R.K. Jr."/>
            <person name="Garg J."/>
            <person name="Pearlman R.E."/>
            <person name="Karrer K.M."/>
            <person name="Sun L."/>
            <person name="Manning G."/>
            <person name="Elde N.C."/>
            <person name="Turkewitz A.P."/>
            <person name="Asai D.J."/>
            <person name="Wilkes D.E."/>
            <person name="Wang Y."/>
            <person name="Cai H."/>
            <person name="Collins K."/>
            <person name="Stewart B.A."/>
            <person name="Lee S.R."/>
            <person name="Wilamowska K."/>
            <person name="Weinberg Z."/>
            <person name="Ruzzo W.L."/>
            <person name="Wloga D."/>
            <person name="Gaertig J."/>
            <person name="Frankel J."/>
            <person name="Tsao C.-C."/>
            <person name="Gorovsky M.A."/>
            <person name="Keeling P.J."/>
            <person name="Waller R.F."/>
            <person name="Patron N.J."/>
            <person name="Cherry J.M."/>
            <person name="Stover N.A."/>
            <person name="Krieger C.J."/>
            <person name="del Toro C."/>
            <person name="Ryder H.F."/>
            <person name="Williamson S.C."/>
            <person name="Barbeau R.A."/>
            <person name="Hamilton E.P."/>
            <person name="Orias E."/>
        </authorList>
    </citation>
    <scope>NUCLEOTIDE SEQUENCE [LARGE SCALE GENOMIC DNA]</scope>
    <source>
        <strain evidence="4">SB210</strain>
    </source>
</reference>
<dbReference type="GeneID" id="7829228"/>
<name>I7MCP9_TETTS</name>
<feature type="compositionally biased region" description="Polar residues" evidence="1">
    <location>
        <begin position="429"/>
        <end position="442"/>
    </location>
</feature>
<evidence type="ECO:0000313" key="3">
    <source>
        <dbReference type="EMBL" id="EAR84599.2"/>
    </source>
</evidence>
<keyword evidence="2" id="KW-0472">Membrane</keyword>
<protein>
    <submittedName>
        <fullName evidence="3">Transmembrane protein, putative</fullName>
    </submittedName>
</protein>
<evidence type="ECO:0000256" key="2">
    <source>
        <dbReference type="SAM" id="Phobius"/>
    </source>
</evidence>
<feature type="compositionally biased region" description="Polar residues" evidence="1">
    <location>
        <begin position="451"/>
        <end position="462"/>
    </location>
</feature>
<dbReference type="EMBL" id="GG662698">
    <property type="protein sequence ID" value="EAR84599.2"/>
    <property type="molecule type" value="Genomic_DNA"/>
</dbReference>
<proteinExistence type="predicted"/>
<keyword evidence="2" id="KW-1133">Transmembrane helix</keyword>
<sequence length="1150" mass="134536">MQLDFIESINYDFDMYKSCILFQQCLLIKKVALQKMGMNNINLLEIESTFSLLRDKREELQSLLIHLINRYHKSYILYFLIESFEKSLQSDETLSKILDKEKKQIYTAMNLVQNIKKLTLYSEDSCVIFITLLTNIGIVKKVTKNIYDVVPLLKNNEVIGKNINYMMNQKISAVHNNILQNFIQSHNVDFQVKNYPLLIGIDNQGWAIPYKMKVQTCLIGISDFGASCWVKQIKDTNLYMQLSYNNNFEILTISQSIYQYLLKDVIPQNRIQKVKIGNLMPTLEHFIKKRFSTSQNYYESIFLKPSKEEFCYSDNNFKKESNLIVNIFEMEIYKIRADYYTIRHSCIEIIQVVISCLEPIVEFQFKVEAARQLLYDFEYFQAYDYEFIDNQKLLLQNYIIQTNINRRHMHINNFYEGQSNQRINELTQSSFEESQNESGKQLTNRDENNEQHQQTQIPTQNITKRRQSKIDQNEQIHNQLANQNQKFSLMDLEKPEILKKQKTKQSLREMTLNRLSNKLDTHILSSIQLQENDSNYDALSPHNINSQFQILYPTVFQSGNDLLNSPSAQSNTNIKDLAYSPHTRNMLQMSTHQSRLDSFDSNPVQDLASFHKRNGQSTIYQQQISKLSSELSTKRISNRTLDKNSQLDNPLQSNKNLIAKQKTSFFFNQLVQKQQSASSQDYFDEHSHKLSKINFNRTNSKKSFRNVNEGSVNLSAKTGDSKKKQKLILELRKPNKMTLLRSIQYFGFITLLVMVIVNIVNFDQLNKYLSNQKDDYENQDWACRMQVLLTQILGTQGIVNIVRRNPQYLQASENKVQLTADIKSQYLKIMLAYLYYIVYNQGPVQANTLQLQINLIQLNKQLDIIDDKIQKSIHNTFQNIQASITSQQIADIIVASFFSLFFIPIYIYVQKKRQDILVLFSTFGPDKIQMMIDTVLQCELGVEKLRQIFNQNNSDQQYKIQNQKDANQNFININGLKSISIEKKKNISSTTRLPIFKISLIFYATIFILVNVIYSFGIGFALIPFIDNQLNNLDYTNSVYTIHQFMSELIAYRMQFIQSKQQNQTIINQQSSISRYEYNAFNNLNKNLMQNNACMESQNNLGYIDSQGFNLTQCNSTSGGIFQQEIMKENDDGEEFFESHKTLTNITRRY</sequence>
<organism evidence="3 4">
    <name type="scientific">Tetrahymena thermophila (strain SB210)</name>
    <dbReference type="NCBI Taxonomy" id="312017"/>
    <lineage>
        <taxon>Eukaryota</taxon>
        <taxon>Sar</taxon>
        <taxon>Alveolata</taxon>
        <taxon>Ciliophora</taxon>
        <taxon>Intramacronucleata</taxon>
        <taxon>Oligohymenophorea</taxon>
        <taxon>Hymenostomatida</taxon>
        <taxon>Tetrahymenina</taxon>
        <taxon>Tetrahymenidae</taxon>
        <taxon>Tetrahymena</taxon>
    </lineage>
</organism>
<dbReference type="InParanoid" id="I7MCP9"/>
<feature type="transmembrane region" description="Helical" evidence="2">
    <location>
        <begin position="742"/>
        <end position="762"/>
    </location>
</feature>
<feature type="region of interest" description="Disordered" evidence="1">
    <location>
        <begin position="429"/>
        <end position="466"/>
    </location>
</feature>
<accession>I7MCP9</accession>
<feature type="transmembrane region" description="Helical" evidence="2">
    <location>
        <begin position="889"/>
        <end position="909"/>
    </location>
</feature>
<keyword evidence="4" id="KW-1185">Reference proteome</keyword>
<dbReference type="AlphaFoldDB" id="I7MCP9"/>